<gene>
    <name evidence="4" type="ORF">C5167_006197</name>
</gene>
<dbReference type="InterPro" id="IPR000266">
    <property type="entry name" value="Ribosomal_uS17"/>
</dbReference>
<name>A0A4Y7JEE5_PAPSO</name>
<protein>
    <recommendedName>
        <fullName evidence="3">Small ribosomal subunit protein uS17 N-terminal domain-containing protein</fullName>
    </recommendedName>
</protein>
<reference evidence="4 5" key="1">
    <citation type="journal article" date="2018" name="Science">
        <title>The opium poppy genome and morphinan production.</title>
        <authorList>
            <person name="Guo L."/>
            <person name="Winzer T."/>
            <person name="Yang X."/>
            <person name="Li Y."/>
            <person name="Ning Z."/>
            <person name="He Z."/>
            <person name="Teodor R."/>
            <person name="Lu Y."/>
            <person name="Bowser T.A."/>
            <person name="Graham I.A."/>
            <person name="Ye K."/>
        </authorList>
    </citation>
    <scope>NUCLEOTIDE SEQUENCE [LARGE SCALE GENOMIC DNA]</scope>
    <source>
        <strain evidence="5">cv. HN1</strain>
        <tissue evidence="4">Leaves</tissue>
    </source>
</reference>
<evidence type="ECO:0000313" key="4">
    <source>
        <dbReference type="EMBL" id="RZC58896.1"/>
    </source>
</evidence>
<evidence type="ECO:0000256" key="2">
    <source>
        <dbReference type="ARBA" id="ARBA00023274"/>
    </source>
</evidence>
<evidence type="ECO:0000259" key="3">
    <source>
        <dbReference type="Pfam" id="PF16205"/>
    </source>
</evidence>
<evidence type="ECO:0000256" key="1">
    <source>
        <dbReference type="ARBA" id="ARBA00022980"/>
    </source>
</evidence>
<accession>A0A4Y7JEE5</accession>
<dbReference type="Gene3D" id="2.40.50.1000">
    <property type="match status" value="1"/>
</dbReference>
<dbReference type="InterPro" id="IPR032440">
    <property type="entry name" value="Ribosomal_uS17_N"/>
</dbReference>
<evidence type="ECO:0000313" key="5">
    <source>
        <dbReference type="Proteomes" id="UP000316621"/>
    </source>
</evidence>
<organism evidence="4 5">
    <name type="scientific">Papaver somniferum</name>
    <name type="common">Opium poppy</name>
    <dbReference type="NCBI Taxonomy" id="3469"/>
    <lineage>
        <taxon>Eukaryota</taxon>
        <taxon>Viridiplantae</taxon>
        <taxon>Streptophyta</taxon>
        <taxon>Embryophyta</taxon>
        <taxon>Tracheophyta</taxon>
        <taxon>Spermatophyta</taxon>
        <taxon>Magnoliopsida</taxon>
        <taxon>Ranunculales</taxon>
        <taxon>Papaveraceae</taxon>
        <taxon>Papaveroideae</taxon>
        <taxon>Papaver</taxon>
    </lineage>
</organism>
<dbReference type="GO" id="GO:0022627">
    <property type="term" value="C:cytosolic small ribosomal subunit"/>
    <property type="evidence" value="ECO:0007669"/>
    <property type="project" value="TreeGrafter"/>
</dbReference>
<dbReference type="AlphaFoldDB" id="A0A4Y7JEE5"/>
<dbReference type="Gramene" id="RZC58896">
    <property type="protein sequence ID" value="RZC58896"/>
    <property type="gene ID" value="C5167_006197"/>
</dbReference>
<dbReference type="PANTHER" id="PTHR10744:SF9">
    <property type="entry name" value="40S RIBOSOMAL PROTEIN S11-RELATED"/>
    <property type="match status" value="1"/>
</dbReference>
<sequence length="125" mass="13299">MIESIWKGKRPGKGGNRNYQNVGLGFKSPREAIDRTRIDKKCPITDKVSIRGCFVAGAGHSAKMLLALLDDCLLALHVRTTGCQLLVAVLFDVGVCKWKRLNALLVASPVATHASVAGGGGNKSL</sequence>
<keyword evidence="2" id="KW-0687">Ribonucleoprotein</keyword>
<keyword evidence="5" id="KW-1185">Reference proteome</keyword>
<feature type="domain" description="Small ribosomal subunit protein uS17 N-terminal" evidence="3">
    <location>
        <begin position="12"/>
        <end position="52"/>
    </location>
</feature>
<dbReference type="Proteomes" id="UP000316621">
    <property type="component" value="Chromosome 4"/>
</dbReference>
<keyword evidence="1" id="KW-0689">Ribosomal protein</keyword>
<dbReference type="PANTHER" id="PTHR10744">
    <property type="entry name" value="40S RIBOSOMAL PROTEIN S11 FAMILY MEMBER"/>
    <property type="match status" value="1"/>
</dbReference>
<dbReference type="Pfam" id="PF16205">
    <property type="entry name" value="Ribosomal_S17_N"/>
    <property type="match status" value="1"/>
</dbReference>
<dbReference type="STRING" id="3469.A0A4Y7JEE5"/>
<dbReference type="EMBL" id="CM010718">
    <property type="protein sequence ID" value="RZC58896.1"/>
    <property type="molecule type" value="Genomic_DNA"/>
</dbReference>
<dbReference type="GO" id="GO:0003735">
    <property type="term" value="F:structural constituent of ribosome"/>
    <property type="evidence" value="ECO:0007669"/>
    <property type="project" value="InterPro"/>
</dbReference>
<proteinExistence type="predicted"/>
<dbReference type="GO" id="GO:0006412">
    <property type="term" value="P:translation"/>
    <property type="evidence" value="ECO:0007669"/>
    <property type="project" value="InterPro"/>
</dbReference>